<evidence type="ECO:0000259" key="2">
    <source>
        <dbReference type="Pfam" id="PF11961"/>
    </source>
</evidence>
<dbReference type="PANTHER" id="PTHR31371">
    <property type="entry name" value="BNAC09G50660D PROTEIN"/>
    <property type="match status" value="1"/>
</dbReference>
<evidence type="ECO:0000259" key="1">
    <source>
        <dbReference type="Pfam" id="PF05003"/>
    </source>
</evidence>
<gene>
    <name evidence="3" type="ORF">SI8410_02002182</name>
</gene>
<dbReference type="OrthoDB" id="2018987at2759"/>
<evidence type="ECO:0000313" key="4">
    <source>
        <dbReference type="Proteomes" id="UP000663760"/>
    </source>
</evidence>
<dbReference type="Pfam" id="PF05003">
    <property type="entry name" value="DUF668"/>
    <property type="match status" value="1"/>
</dbReference>
<sequence>MVAEPWIHRMRIQVGSNLKHSTTAAAASAAGELKAPPENTIGILSFEVASSMSKAVHLYKSLSPSEVSRLRSEVFRSQAVRHLVSGDESHLLKLVAAEKLEELNRVAAVVSRLGKRCTELALVGFEHVYADLLASRAAAAKLDLSAKDMEAAVKRMERYVASTATLYAELEVLGDLEHGAKKLQLGQKQQLQLQQEEALRAYNQKIQCRRHELKHLREVSLWNQTHDKIVGLMSRAVCTIYARIRLVFGQPLDPPARPPPPAAASALNPCGSTPVRLFGECLSFTSSAPSDEEEEEEGELLRSLIPATAAAAAGPSTVGGSALALHYANVIIIIEKLLRYPHLVGEEARDDLYQMLPTSLRLTLRVNLRAYGKDLAIYDGAVAHDWKGKLEKILAWLSPMAHNMIRWQTERNNFEQQQHHQIVSKVNILLLQTLHFADRVKTEAAICELLVGLNYICRYEHQQNALLDCASSVDFDHCVDWQL</sequence>
<dbReference type="Pfam" id="PF11961">
    <property type="entry name" value="DUF3475"/>
    <property type="match status" value="1"/>
</dbReference>
<dbReference type="EMBL" id="LR746265">
    <property type="protein sequence ID" value="CAA7390752.1"/>
    <property type="molecule type" value="Genomic_DNA"/>
</dbReference>
<name>A0A7I8K1S4_SPIIN</name>
<dbReference type="AlphaFoldDB" id="A0A7I8K1S4"/>
<dbReference type="InterPro" id="IPR007700">
    <property type="entry name" value="DUF668"/>
</dbReference>
<proteinExistence type="predicted"/>
<feature type="domain" description="DUF668" evidence="1">
    <location>
        <begin position="317"/>
        <end position="406"/>
    </location>
</feature>
<evidence type="ECO:0000313" key="3">
    <source>
        <dbReference type="EMBL" id="CAA7390752.1"/>
    </source>
</evidence>
<dbReference type="Proteomes" id="UP000663760">
    <property type="component" value="Chromosome 2"/>
</dbReference>
<dbReference type="InterPro" id="IPR021864">
    <property type="entry name" value="DUF3475"/>
</dbReference>
<protein>
    <submittedName>
        <fullName evidence="3">Uncharacterized protein</fullName>
    </submittedName>
</protein>
<accession>A0A7I8K1S4</accession>
<dbReference type="PANTHER" id="PTHR31371:SF2">
    <property type="entry name" value="PLANT_PROTEIN (DUF668)"/>
    <property type="match status" value="1"/>
</dbReference>
<dbReference type="GO" id="GO:0045927">
    <property type="term" value="P:positive regulation of growth"/>
    <property type="evidence" value="ECO:0007669"/>
    <property type="project" value="InterPro"/>
</dbReference>
<organism evidence="3 4">
    <name type="scientific">Spirodela intermedia</name>
    <name type="common">Intermediate duckweed</name>
    <dbReference type="NCBI Taxonomy" id="51605"/>
    <lineage>
        <taxon>Eukaryota</taxon>
        <taxon>Viridiplantae</taxon>
        <taxon>Streptophyta</taxon>
        <taxon>Embryophyta</taxon>
        <taxon>Tracheophyta</taxon>
        <taxon>Spermatophyta</taxon>
        <taxon>Magnoliopsida</taxon>
        <taxon>Liliopsida</taxon>
        <taxon>Araceae</taxon>
        <taxon>Lemnoideae</taxon>
        <taxon>Spirodela</taxon>
    </lineage>
</organism>
<reference evidence="3" key="1">
    <citation type="submission" date="2020-02" db="EMBL/GenBank/DDBJ databases">
        <authorList>
            <person name="Scholz U."/>
            <person name="Mascher M."/>
            <person name="Fiebig A."/>
        </authorList>
    </citation>
    <scope>NUCLEOTIDE SEQUENCE</scope>
</reference>
<keyword evidence="4" id="KW-1185">Reference proteome</keyword>
<feature type="domain" description="DUF3475" evidence="2">
    <location>
        <begin position="43"/>
        <end position="99"/>
    </location>
</feature>